<evidence type="ECO:0000256" key="5">
    <source>
        <dbReference type="PIRSR" id="PIRSR000097-2"/>
    </source>
</evidence>
<dbReference type="PIRSF" id="PIRSF000097">
    <property type="entry name" value="AKR"/>
    <property type="match status" value="1"/>
</dbReference>
<reference evidence="8 9" key="1">
    <citation type="submission" date="2020-10" db="EMBL/GenBank/DDBJ databases">
        <title>Blautia liquoris sp.nov., isolated from the mud in a fermentation cellar used for the production of Chinese strong-flavoured liquor.</title>
        <authorList>
            <person name="Lu L."/>
        </authorList>
    </citation>
    <scope>NUCLEOTIDE SEQUENCE [LARGE SCALE GENOMIC DNA]</scope>
    <source>
        <strain evidence="8 9">LZLJ-3</strain>
    </source>
</reference>
<keyword evidence="2" id="KW-0521">NADP</keyword>
<feature type="binding site" evidence="5">
    <location>
        <position position="96"/>
    </location>
    <ligand>
        <name>substrate</name>
    </ligand>
</feature>
<evidence type="ECO:0000313" key="9">
    <source>
        <dbReference type="Proteomes" id="UP000593601"/>
    </source>
</evidence>
<comment type="similarity">
    <text evidence="1">Belongs to the aldo/keto reductase family.</text>
</comment>
<dbReference type="GO" id="GO:0016616">
    <property type="term" value="F:oxidoreductase activity, acting on the CH-OH group of donors, NAD or NADP as acceptor"/>
    <property type="evidence" value="ECO:0007669"/>
    <property type="project" value="UniProtKB-ARBA"/>
</dbReference>
<dbReference type="Proteomes" id="UP000593601">
    <property type="component" value="Chromosome"/>
</dbReference>
<evidence type="ECO:0000256" key="4">
    <source>
        <dbReference type="PIRSR" id="PIRSR000097-1"/>
    </source>
</evidence>
<evidence type="ECO:0000259" key="7">
    <source>
        <dbReference type="Pfam" id="PF00248"/>
    </source>
</evidence>
<evidence type="ECO:0000256" key="6">
    <source>
        <dbReference type="PIRSR" id="PIRSR000097-3"/>
    </source>
</evidence>
<feature type="site" description="Lowers pKa of active site Tyr" evidence="6">
    <location>
        <position position="63"/>
    </location>
</feature>
<dbReference type="PROSITE" id="PS00798">
    <property type="entry name" value="ALDOKETO_REDUCTASE_1"/>
    <property type="match status" value="1"/>
</dbReference>
<dbReference type="SUPFAM" id="SSF51430">
    <property type="entry name" value="NAD(P)-linked oxidoreductase"/>
    <property type="match status" value="1"/>
</dbReference>
<dbReference type="PANTHER" id="PTHR43827">
    <property type="entry name" value="2,5-DIKETO-D-GLUCONIC ACID REDUCTASE"/>
    <property type="match status" value="1"/>
</dbReference>
<dbReference type="AlphaFoldDB" id="A0A7M2RLT7"/>
<dbReference type="FunFam" id="3.20.20.100:FF:000015">
    <property type="entry name" value="Oxidoreductase, aldo/keto reductase family"/>
    <property type="match status" value="1"/>
</dbReference>
<keyword evidence="9" id="KW-1185">Reference proteome</keyword>
<dbReference type="InterPro" id="IPR018170">
    <property type="entry name" value="Aldo/ket_reductase_CS"/>
</dbReference>
<gene>
    <name evidence="8" type="ORF">INP51_05925</name>
</gene>
<evidence type="ECO:0000256" key="2">
    <source>
        <dbReference type="ARBA" id="ARBA00022857"/>
    </source>
</evidence>
<evidence type="ECO:0000256" key="1">
    <source>
        <dbReference type="ARBA" id="ARBA00007905"/>
    </source>
</evidence>
<dbReference type="InterPro" id="IPR036812">
    <property type="entry name" value="NAD(P)_OxRdtase_dom_sf"/>
</dbReference>
<dbReference type="PANTHER" id="PTHR43827:SF3">
    <property type="entry name" value="NADP-DEPENDENT OXIDOREDUCTASE DOMAIN-CONTAINING PROTEIN"/>
    <property type="match status" value="1"/>
</dbReference>
<feature type="active site" description="Proton donor" evidence="4">
    <location>
        <position position="38"/>
    </location>
</feature>
<proteinExistence type="inferred from homology"/>
<evidence type="ECO:0000313" key="8">
    <source>
        <dbReference type="EMBL" id="QOV20944.1"/>
    </source>
</evidence>
<dbReference type="InterPro" id="IPR023210">
    <property type="entry name" value="NADP_OxRdtase_dom"/>
</dbReference>
<keyword evidence="3" id="KW-0560">Oxidoreductase</keyword>
<sequence>MPKTGLGVYKIQKDDDAMRAVTAAVEAGYRLIDTASVYKNEEIIGRAINNCGLPRQDLFITSKVWNTAQRMGDIEGAFRRSLDRMKINYFDLYMIHWPVPGCYTETWKALEKLRQSGDIKSIGVSNFGIHHLEHLFESTGVIPAVNQIEYHPLWSRKELVKYCQSRGIVVQAYAPLARGAYSDNKLLKQIGAKYNKSAVQVGLHWLIQQDIGILPKSVHEDRIRDNIDIYDFELTESEMTAIDALDEHLRTASIPSDMIGTDVE</sequence>
<feature type="domain" description="NADP-dependent oxidoreductase" evidence="7">
    <location>
        <begin position="12"/>
        <end position="247"/>
    </location>
</feature>
<dbReference type="CDD" id="cd19071">
    <property type="entry name" value="AKR_AKR1-5-like"/>
    <property type="match status" value="1"/>
</dbReference>
<protein>
    <submittedName>
        <fullName evidence="8">Aldo/keto reductase</fullName>
    </submittedName>
</protein>
<dbReference type="Pfam" id="PF00248">
    <property type="entry name" value="Aldo_ket_red"/>
    <property type="match status" value="1"/>
</dbReference>
<dbReference type="KEGG" id="bliq:INP51_05925"/>
<organism evidence="8 9">
    <name type="scientific">Blautia liquoris</name>
    <dbReference type="NCBI Taxonomy" id="2779518"/>
    <lineage>
        <taxon>Bacteria</taxon>
        <taxon>Bacillati</taxon>
        <taxon>Bacillota</taxon>
        <taxon>Clostridia</taxon>
        <taxon>Lachnospirales</taxon>
        <taxon>Lachnospiraceae</taxon>
        <taxon>Blautia</taxon>
    </lineage>
</organism>
<accession>A0A7M2RLT7</accession>
<dbReference type="InterPro" id="IPR020471">
    <property type="entry name" value="AKR"/>
</dbReference>
<name>A0A7M2RLT7_9FIRM</name>
<dbReference type="PRINTS" id="PR00069">
    <property type="entry name" value="ALDKETRDTASE"/>
</dbReference>
<dbReference type="Gene3D" id="3.20.20.100">
    <property type="entry name" value="NADP-dependent oxidoreductase domain"/>
    <property type="match status" value="1"/>
</dbReference>
<dbReference type="EMBL" id="CP063304">
    <property type="protein sequence ID" value="QOV20944.1"/>
    <property type="molecule type" value="Genomic_DNA"/>
</dbReference>
<evidence type="ECO:0000256" key="3">
    <source>
        <dbReference type="ARBA" id="ARBA00023002"/>
    </source>
</evidence>
<dbReference type="PROSITE" id="PS00062">
    <property type="entry name" value="ALDOKETO_REDUCTASE_2"/>
    <property type="match status" value="1"/>
</dbReference>